<reference evidence="12" key="1">
    <citation type="submission" date="2020-11" db="EMBL/GenBank/DDBJ databases">
        <authorList>
            <person name="Tran Van P."/>
        </authorList>
    </citation>
    <scope>NUCLEOTIDE SEQUENCE</scope>
</reference>
<dbReference type="CDD" id="cd10542">
    <property type="entry name" value="SET_SUV39H"/>
    <property type="match status" value="1"/>
</dbReference>
<proteinExistence type="inferred from homology"/>
<dbReference type="PROSITE" id="PS50867">
    <property type="entry name" value="PRE_SET"/>
    <property type="match status" value="1"/>
</dbReference>
<dbReference type="PANTHER" id="PTHR46223:SF4">
    <property type="entry name" value="HISTONE-LYSINE N-METHYLTRANSFERASE-RELATED"/>
    <property type="match status" value="1"/>
</dbReference>
<keyword evidence="3" id="KW-0158">Chromosome</keyword>
<dbReference type="InterPro" id="IPR003616">
    <property type="entry name" value="Post-SET_dom"/>
</dbReference>
<keyword evidence="4 11" id="KW-0489">Methyltransferase</keyword>
<keyword evidence="7 11" id="KW-0479">Metal-binding</keyword>
<dbReference type="EMBL" id="OB671964">
    <property type="protein sequence ID" value="CAD7235268.1"/>
    <property type="molecule type" value="Genomic_DNA"/>
</dbReference>
<evidence type="ECO:0000256" key="9">
    <source>
        <dbReference type="ARBA" id="ARBA00022853"/>
    </source>
</evidence>
<dbReference type="SMART" id="SM00468">
    <property type="entry name" value="PreSET"/>
    <property type="match status" value="1"/>
</dbReference>
<evidence type="ECO:0000256" key="3">
    <source>
        <dbReference type="ARBA" id="ARBA00022454"/>
    </source>
</evidence>
<dbReference type="InterPro" id="IPR007728">
    <property type="entry name" value="Pre-SET_dom"/>
</dbReference>
<dbReference type="AlphaFoldDB" id="A0A7R8WP36"/>
<dbReference type="OrthoDB" id="1045173at2759"/>
<comment type="subcellular location">
    <subcellularLocation>
        <location evidence="2">Chromosome</location>
    </subcellularLocation>
    <subcellularLocation>
        <location evidence="1 11">Nucleus</location>
    </subcellularLocation>
</comment>
<evidence type="ECO:0000256" key="8">
    <source>
        <dbReference type="ARBA" id="ARBA00022833"/>
    </source>
</evidence>
<dbReference type="PROSITE" id="PS50868">
    <property type="entry name" value="POST_SET"/>
    <property type="match status" value="1"/>
</dbReference>
<dbReference type="PIRSF" id="PIRSF009343">
    <property type="entry name" value="SUV39_SET"/>
    <property type="match status" value="1"/>
</dbReference>
<keyword evidence="6 11" id="KW-0949">S-adenosyl-L-methionine</keyword>
<evidence type="ECO:0000313" key="12">
    <source>
        <dbReference type="EMBL" id="CAD7235268.1"/>
    </source>
</evidence>
<evidence type="ECO:0000256" key="11">
    <source>
        <dbReference type="PIRNR" id="PIRNR009343"/>
    </source>
</evidence>
<accession>A0A7R8WP36</accession>
<comment type="similarity">
    <text evidence="11">Belongs to the class V-like SAM-binding methyltransferase superfamily. Histone-lysine methyltransferase family. Suvar3-9 subfamily.</text>
</comment>
<keyword evidence="5 11" id="KW-0808">Transferase</keyword>
<dbReference type="SMART" id="SM00317">
    <property type="entry name" value="SET"/>
    <property type="match status" value="1"/>
</dbReference>
<name>A0A7R8WP36_9CRUS</name>
<dbReference type="GO" id="GO:0008270">
    <property type="term" value="F:zinc ion binding"/>
    <property type="evidence" value="ECO:0007669"/>
    <property type="project" value="UniProtKB-UniRule"/>
</dbReference>
<dbReference type="EC" id="2.1.1.355" evidence="11"/>
<evidence type="ECO:0000256" key="6">
    <source>
        <dbReference type="ARBA" id="ARBA00022691"/>
    </source>
</evidence>
<dbReference type="PANTHER" id="PTHR46223">
    <property type="entry name" value="HISTONE-LYSINE N-METHYLTRANSFERASE SUV39H"/>
    <property type="match status" value="1"/>
</dbReference>
<comment type="catalytic activity">
    <reaction evidence="11">
        <text>L-lysyl(9)-[histone H3] + 3 S-adenosyl-L-methionine = N(6),N(6),N(6)-trimethyl-L-lysyl(9)-[histone H3] + 3 S-adenosyl-L-homocysteine + 3 H(+)</text>
        <dbReference type="Rhea" id="RHEA:60276"/>
        <dbReference type="Rhea" id="RHEA-COMP:15538"/>
        <dbReference type="Rhea" id="RHEA-COMP:15546"/>
        <dbReference type="ChEBI" id="CHEBI:15378"/>
        <dbReference type="ChEBI" id="CHEBI:29969"/>
        <dbReference type="ChEBI" id="CHEBI:57856"/>
        <dbReference type="ChEBI" id="CHEBI:59789"/>
        <dbReference type="ChEBI" id="CHEBI:61961"/>
        <dbReference type="EC" id="2.1.1.355"/>
    </reaction>
</comment>
<dbReference type="Pfam" id="PF05033">
    <property type="entry name" value="Pre-SET"/>
    <property type="match status" value="1"/>
</dbReference>
<keyword evidence="8 11" id="KW-0862">Zinc</keyword>
<dbReference type="InterPro" id="IPR046341">
    <property type="entry name" value="SET_dom_sf"/>
</dbReference>
<organism evidence="12">
    <name type="scientific">Cyprideis torosa</name>
    <dbReference type="NCBI Taxonomy" id="163714"/>
    <lineage>
        <taxon>Eukaryota</taxon>
        <taxon>Metazoa</taxon>
        <taxon>Ecdysozoa</taxon>
        <taxon>Arthropoda</taxon>
        <taxon>Crustacea</taxon>
        <taxon>Oligostraca</taxon>
        <taxon>Ostracoda</taxon>
        <taxon>Podocopa</taxon>
        <taxon>Podocopida</taxon>
        <taxon>Cytherocopina</taxon>
        <taxon>Cytheroidea</taxon>
        <taxon>Cytherideidae</taxon>
        <taxon>Cyprideis</taxon>
    </lineage>
</organism>
<keyword evidence="10 11" id="KW-0539">Nucleus</keyword>
<dbReference type="SUPFAM" id="SSF82199">
    <property type="entry name" value="SET domain"/>
    <property type="match status" value="1"/>
</dbReference>
<evidence type="ECO:0000256" key="2">
    <source>
        <dbReference type="ARBA" id="ARBA00004286"/>
    </source>
</evidence>
<evidence type="ECO:0000256" key="10">
    <source>
        <dbReference type="ARBA" id="ARBA00023242"/>
    </source>
</evidence>
<dbReference type="InterPro" id="IPR050973">
    <property type="entry name" value="H3K9_Histone-Lys_N-MTase"/>
</dbReference>
<gene>
    <name evidence="12" type="ORF">CTOB1V02_LOCUS13084</name>
</gene>
<dbReference type="GO" id="GO:0140949">
    <property type="term" value="F:histone H3K9 trimethyltransferase activity"/>
    <property type="evidence" value="ECO:0007669"/>
    <property type="project" value="UniProtKB-EC"/>
</dbReference>
<evidence type="ECO:0000256" key="4">
    <source>
        <dbReference type="ARBA" id="ARBA00022603"/>
    </source>
</evidence>
<evidence type="ECO:0000256" key="1">
    <source>
        <dbReference type="ARBA" id="ARBA00004123"/>
    </source>
</evidence>
<protein>
    <recommendedName>
        <fullName evidence="11">Histone-lysine N-methyltransferase</fullName>
        <ecNumber evidence="11">2.1.1.355</ecNumber>
    </recommendedName>
</protein>
<dbReference type="InterPro" id="IPR011381">
    <property type="entry name" value="H3-K9_MeTrfase_SUV39H1/2-like"/>
</dbReference>
<dbReference type="InterPro" id="IPR001214">
    <property type="entry name" value="SET_dom"/>
</dbReference>
<dbReference type="PROSITE" id="PS50280">
    <property type="entry name" value="SET"/>
    <property type="match status" value="1"/>
</dbReference>
<dbReference type="Gene3D" id="2.170.270.10">
    <property type="entry name" value="SET domain"/>
    <property type="match status" value="1"/>
</dbReference>
<dbReference type="GO" id="GO:0005694">
    <property type="term" value="C:chromosome"/>
    <property type="evidence" value="ECO:0007669"/>
    <property type="project" value="UniProtKB-SubCell"/>
</dbReference>
<sequence length="352" mass="38876">MRKDNGVELPPGSAEWSNGVAKAKKDTITAITTRCKQAARAPYKGRGPAKTKQHFLNEAVVSEIHRHQEDLSRWKEELSSLCVQAGEAEIGVENRVDFAAAPKDFTFITSCIPGPGVMIPSDPVISCECIECGSNDSTCCPGLGVLGDPVSFPYLPDGRLKEISTAPLYECNSKCLCGPQCPNRVVQKGRQVPLTIFRTRDKGWGVKTNATIYAKQFVTEYVGEIVTEEEAERRGKLYDSQGTTYLFDLDYAMDNVHVIDAAKFGNISHFMNHSCSPNLGVRIAYVNCMDVSIPRVAFFALRHIRQGEELTFDYNPPRQQEGAENPKSDPADQRPPVPCRCGSSNCRRLLPL</sequence>
<evidence type="ECO:0000256" key="7">
    <source>
        <dbReference type="ARBA" id="ARBA00022723"/>
    </source>
</evidence>
<dbReference type="GO" id="GO:0032259">
    <property type="term" value="P:methylation"/>
    <property type="evidence" value="ECO:0007669"/>
    <property type="project" value="UniProtKB-KW"/>
</dbReference>
<evidence type="ECO:0000256" key="5">
    <source>
        <dbReference type="ARBA" id="ARBA00022679"/>
    </source>
</evidence>
<keyword evidence="9 11" id="KW-0156">Chromatin regulator</keyword>
<dbReference type="GO" id="GO:0005634">
    <property type="term" value="C:nucleus"/>
    <property type="evidence" value="ECO:0007669"/>
    <property type="project" value="UniProtKB-SubCell"/>
</dbReference>
<dbReference type="Pfam" id="PF00856">
    <property type="entry name" value="SET"/>
    <property type="match status" value="1"/>
</dbReference>